<evidence type="ECO:0000313" key="2">
    <source>
        <dbReference type="Proteomes" id="UP000594014"/>
    </source>
</evidence>
<dbReference type="EMBL" id="CP042469">
    <property type="protein sequence ID" value="QOX63695.1"/>
    <property type="molecule type" value="Genomic_DNA"/>
</dbReference>
<reference evidence="1" key="1">
    <citation type="submission" date="2019-08" db="EMBL/GenBank/DDBJ databases">
        <title>Genome sequence of Clostridiales bacterium MT110.</title>
        <authorList>
            <person name="Cao J."/>
        </authorList>
    </citation>
    <scope>NUCLEOTIDE SEQUENCE</scope>
    <source>
        <strain evidence="1">MT110</strain>
    </source>
</reference>
<protein>
    <submittedName>
        <fullName evidence="1">Helix-turn-helix transcriptional regulator</fullName>
    </submittedName>
</protein>
<dbReference type="Proteomes" id="UP000594014">
    <property type="component" value="Chromosome"/>
</dbReference>
<proteinExistence type="predicted"/>
<evidence type="ECO:0000313" key="1">
    <source>
        <dbReference type="EMBL" id="QOX63695.1"/>
    </source>
</evidence>
<gene>
    <name evidence="1" type="ORF">FRZ06_10195</name>
</gene>
<name>A0ACD1AB92_9FIRM</name>
<sequence>MCNEGGRIMKREILKQKLSEQHLTQGQLASKIGICENSMSRKMRGKREFRVSEVIAICNVLQIANPSEIFFDDDVLNSQRNISFRKGNR</sequence>
<keyword evidence="2" id="KW-1185">Reference proteome</keyword>
<accession>A0ACD1AB92</accession>
<organism evidence="1 2">
    <name type="scientific">Anoxybacterium hadale</name>
    <dbReference type="NCBI Taxonomy" id="3408580"/>
    <lineage>
        <taxon>Bacteria</taxon>
        <taxon>Bacillati</taxon>
        <taxon>Bacillota</taxon>
        <taxon>Clostridia</taxon>
        <taxon>Peptostreptococcales</taxon>
        <taxon>Anaerovoracaceae</taxon>
        <taxon>Anoxybacterium</taxon>
    </lineage>
</organism>